<dbReference type="Proteomes" id="UP001140949">
    <property type="component" value="Unassembled WGS sequence"/>
</dbReference>
<reference evidence="2" key="2">
    <citation type="submission" date="2023-04" db="EMBL/GenBank/DDBJ databases">
        <authorList>
            <person name="Bruccoleri R.E."/>
            <person name="Oakeley E.J."/>
            <person name="Faust A.-M."/>
            <person name="Dessus-Babus S."/>
            <person name="Altorfer M."/>
            <person name="Burckhardt D."/>
            <person name="Oertli M."/>
            <person name="Naumann U."/>
            <person name="Petersen F."/>
            <person name="Wong J."/>
        </authorList>
    </citation>
    <scope>NUCLEOTIDE SEQUENCE</scope>
    <source>
        <strain evidence="2">GSM-AAB239-AS_SAM_17_03QT</strain>
        <tissue evidence="2">Leaf</tissue>
    </source>
</reference>
<feature type="compositionally biased region" description="Polar residues" evidence="1">
    <location>
        <begin position="64"/>
        <end position="78"/>
    </location>
</feature>
<dbReference type="EMBL" id="JANAVB010021997">
    <property type="protein sequence ID" value="KAJ6824621.1"/>
    <property type="molecule type" value="Genomic_DNA"/>
</dbReference>
<proteinExistence type="predicted"/>
<accession>A0AAX6G8T6</accession>
<evidence type="ECO:0000313" key="2">
    <source>
        <dbReference type="EMBL" id="KAJ6824621.1"/>
    </source>
</evidence>
<gene>
    <name evidence="2" type="ORF">M6B38_382340</name>
</gene>
<reference evidence="2" key="1">
    <citation type="journal article" date="2023" name="GigaByte">
        <title>Genome assembly of the bearded iris, Iris pallida Lam.</title>
        <authorList>
            <person name="Bruccoleri R.E."/>
            <person name="Oakeley E.J."/>
            <person name="Faust A.M.E."/>
            <person name="Altorfer M."/>
            <person name="Dessus-Babus S."/>
            <person name="Burckhardt D."/>
            <person name="Oertli M."/>
            <person name="Naumann U."/>
            <person name="Petersen F."/>
            <person name="Wong J."/>
        </authorList>
    </citation>
    <scope>NUCLEOTIDE SEQUENCE</scope>
    <source>
        <strain evidence="2">GSM-AAB239-AS_SAM_17_03QT</strain>
    </source>
</reference>
<keyword evidence="3" id="KW-1185">Reference proteome</keyword>
<evidence type="ECO:0000313" key="3">
    <source>
        <dbReference type="Proteomes" id="UP001140949"/>
    </source>
</evidence>
<protein>
    <submittedName>
        <fullName evidence="2">Extensin-like</fullName>
    </submittedName>
</protein>
<feature type="region of interest" description="Disordered" evidence="1">
    <location>
        <begin position="28"/>
        <end position="87"/>
    </location>
</feature>
<name>A0AAX6G8T6_IRIPA</name>
<comment type="caution">
    <text evidence="2">The sequence shown here is derived from an EMBL/GenBank/DDBJ whole genome shotgun (WGS) entry which is preliminary data.</text>
</comment>
<feature type="region of interest" description="Disordered" evidence="1">
    <location>
        <begin position="126"/>
        <end position="157"/>
    </location>
</feature>
<dbReference type="AlphaFoldDB" id="A0AAX6G8T6"/>
<sequence>MSLSNHPRTACSQLLLRSASAVARVCRSQVSSLRPPRHRLDRRPSRSSSSSPLLRPRRQRQHPITASITTDRGRSTQPPDLRHHLRPHIAAPILLYSHPIVPDHHSEKKEEDGENRTLLDWVRRRPRRSRGRQEPEHFLAASTFTPPVSSKTPASAT</sequence>
<evidence type="ECO:0000256" key="1">
    <source>
        <dbReference type="SAM" id="MobiDB-lite"/>
    </source>
</evidence>
<feature type="compositionally biased region" description="Polar residues" evidence="1">
    <location>
        <begin position="142"/>
        <end position="157"/>
    </location>
</feature>
<organism evidence="2 3">
    <name type="scientific">Iris pallida</name>
    <name type="common">Sweet iris</name>
    <dbReference type="NCBI Taxonomy" id="29817"/>
    <lineage>
        <taxon>Eukaryota</taxon>
        <taxon>Viridiplantae</taxon>
        <taxon>Streptophyta</taxon>
        <taxon>Embryophyta</taxon>
        <taxon>Tracheophyta</taxon>
        <taxon>Spermatophyta</taxon>
        <taxon>Magnoliopsida</taxon>
        <taxon>Liliopsida</taxon>
        <taxon>Asparagales</taxon>
        <taxon>Iridaceae</taxon>
        <taxon>Iridoideae</taxon>
        <taxon>Irideae</taxon>
        <taxon>Iris</taxon>
    </lineage>
</organism>